<dbReference type="Pfam" id="PF01717">
    <property type="entry name" value="Meth_synt_2"/>
    <property type="match status" value="1"/>
</dbReference>
<name>A0ABN2IGB0_9MICO</name>
<dbReference type="PANTHER" id="PTHR43844:SF2">
    <property type="entry name" value="SYNTHASE, VITAMIN-B12 INDEPENDENT, PUTATIVE (AFU_ORTHOLOGUE AFUA_3G12060)-RELATED"/>
    <property type="match status" value="1"/>
</dbReference>
<dbReference type="InterPro" id="IPR038071">
    <property type="entry name" value="UROD/MetE-like_sf"/>
</dbReference>
<evidence type="ECO:0000313" key="3">
    <source>
        <dbReference type="Proteomes" id="UP001501690"/>
    </source>
</evidence>
<comment type="caution">
    <text evidence="2">The sequence shown here is derived from an EMBL/GenBank/DDBJ whole genome shotgun (WGS) entry which is preliminary data.</text>
</comment>
<dbReference type="Proteomes" id="UP001501690">
    <property type="component" value="Unassembled WGS sequence"/>
</dbReference>
<organism evidence="2 3">
    <name type="scientific">Microbacterium sediminicola</name>
    <dbReference type="NCBI Taxonomy" id="415210"/>
    <lineage>
        <taxon>Bacteria</taxon>
        <taxon>Bacillati</taxon>
        <taxon>Actinomycetota</taxon>
        <taxon>Actinomycetes</taxon>
        <taxon>Micrococcales</taxon>
        <taxon>Microbacteriaceae</taxon>
        <taxon>Microbacterium</taxon>
    </lineage>
</organism>
<dbReference type="SUPFAM" id="SSF51726">
    <property type="entry name" value="UROD/MetE-like"/>
    <property type="match status" value="1"/>
</dbReference>
<feature type="domain" description="Cobalamin-independent methionine synthase MetE C-terminal/archaeal" evidence="1">
    <location>
        <begin position="22"/>
        <end position="314"/>
    </location>
</feature>
<dbReference type="Gene3D" id="3.20.20.210">
    <property type="match status" value="1"/>
</dbReference>
<dbReference type="InterPro" id="IPR002629">
    <property type="entry name" value="Met_Synth_C/arc"/>
</dbReference>
<dbReference type="PANTHER" id="PTHR43844">
    <property type="entry name" value="METHIONINE SYNTHASE"/>
    <property type="match status" value="1"/>
</dbReference>
<gene>
    <name evidence="2" type="ORF">GCM10009808_23150</name>
</gene>
<proteinExistence type="predicted"/>
<keyword evidence="3" id="KW-1185">Reference proteome</keyword>
<dbReference type="RefSeq" id="WP_344072756.1">
    <property type="nucleotide sequence ID" value="NZ_BAAAPL010000002.1"/>
</dbReference>
<protein>
    <submittedName>
        <fullName evidence="2">5-methyltetrahydropteroyltriglutamate--homocysteine S-methyltransferase</fullName>
    </submittedName>
</protein>
<sequence length="351" mass="38899">MANYFAYRIDNHGGAVRPKLLQQARDQLRAGEITADELAAIEDEQIQEWITTQRHLTLSCLSDGGYRNGDYRSPVLWNVQGFTRAQGQMSDAGFGTWIVDGPLKLKSPIAADAASFMLEHTGFPVKVNLPSPAHIAAQCYDELKTVRAYPGAAALGDALAELMVEEIEHLFELGVKFIQFDNPDYSAYLVGRDNPLLTFDEAVQIDNAVIAGLEKEEDQKVALATGWGDNLDGDVDYARVEKLFATSYDKFTVPFHNEAAVAQDLPRYVPEGKQVSLGIVDATTPALEDIDTVVKRIEDVIDVHDYDAIGLLPQRPFQAAHYQPAALTQEEQRKKLEQVEIFATMIWGNEA</sequence>
<dbReference type="EMBL" id="BAAAPL010000002">
    <property type="protein sequence ID" value="GAA1704567.1"/>
    <property type="molecule type" value="Genomic_DNA"/>
</dbReference>
<accession>A0ABN2IGB0</accession>
<evidence type="ECO:0000259" key="1">
    <source>
        <dbReference type="Pfam" id="PF01717"/>
    </source>
</evidence>
<evidence type="ECO:0000313" key="2">
    <source>
        <dbReference type="EMBL" id="GAA1704567.1"/>
    </source>
</evidence>
<reference evidence="2 3" key="1">
    <citation type="journal article" date="2019" name="Int. J. Syst. Evol. Microbiol.">
        <title>The Global Catalogue of Microorganisms (GCM) 10K type strain sequencing project: providing services to taxonomists for standard genome sequencing and annotation.</title>
        <authorList>
            <consortium name="The Broad Institute Genomics Platform"/>
            <consortium name="The Broad Institute Genome Sequencing Center for Infectious Disease"/>
            <person name="Wu L."/>
            <person name="Ma J."/>
        </authorList>
    </citation>
    <scope>NUCLEOTIDE SEQUENCE [LARGE SCALE GENOMIC DNA]</scope>
    <source>
        <strain evidence="2 3">JCM 15577</strain>
    </source>
</reference>